<feature type="transmembrane region" description="Helical" evidence="8">
    <location>
        <begin position="7"/>
        <end position="34"/>
    </location>
</feature>
<dbReference type="OrthoDB" id="9764363at2"/>
<dbReference type="InterPro" id="IPR002142">
    <property type="entry name" value="Peptidase_S49"/>
</dbReference>
<dbReference type="Pfam" id="PF01343">
    <property type="entry name" value="Peptidase_S49"/>
    <property type="match status" value="2"/>
</dbReference>
<dbReference type="NCBIfam" id="TIGR00705">
    <property type="entry name" value="SppA_67K"/>
    <property type="match status" value="1"/>
</dbReference>
<feature type="active site" description="Proton donor/acceptor" evidence="7">
    <location>
        <position position="189"/>
    </location>
</feature>
<dbReference type="CDD" id="cd07018">
    <property type="entry name" value="S49_SppA_67K_type"/>
    <property type="match status" value="1"/>
</dbReference>
<feature type="domain" description="Peptidase S49" evidence="9">
    <location>
        <begin position="121"/>
        <end position="273"/>
    </location>
</feature>
<dbReference type="InterPro" id="IPR004634">
    <property type="entry name" value="Pept_S49_pIV"/>
</dbReference>
<dbReference type="InterPro" id="IPR004635">
    <property type="entry name" value="Pept_S49_SppA"/>
</dbReference>
<keyword evidence="8" id="KW-1133">Transmembrane helix</keyword>
<gene>
    <name evidence="10" type="primary">sppA</name>
    <name evidence="10" type="ORF">FEF09_20850</name>
</gene>
<comment type="caution">
    <text evidence="10">The sequence shown here is derived from an EMBL/GenBank/DDBJ whole genome shotgun (WGS) entry which is preliminary data.</text>
</comment>
<feature type="active site" description="Nucleophile" evidence="7">
    <location>
        <position position="385"/>
    </location>
</feature>
<evidence type="ECO:0000256" key="7">
    <source>
        <dbReference type="PIRSR" id="PIRSR001217-1"/>
    </source>
</evidence>
<evidence type="ECO:0000256" key="4">
    <source>
        <dbReference type="ARBA" id="ARBA00022801"/>
    </source>
</evidence>
<dbReference type="AlphaFoldDB" id="A0A5C6LS54"/>
<proteinExistence type="inferred from homology"/>
<dbReference type="NCBIfam" id="TIGR00706">
    <property type="entry name" value="SppA_dom"/>
    <property type="match status" value="1"/>
</dbReference>
<feature type="domain" description="Peptidase S49" evidence="9">
    <location>
        <begin position="370"/>
        <end position="520"/>
    </location>
</feature>
<dbReference type="InterPro" id="IPR047217">
    <property type="entry name" value="S49_SppA_67K_type_N"/>
</dbReference>
<dbReference type="PANTHER" id="PTHR33209">
    <property type="entry name" value="PROTEASE 4"/>
    <property type="match status" value="1"/>
</dbReference>
<keyword evidence="5" id="KW-0720">Serine protease</keyword>
<sequence>MRSFFKIFFATLLAFIVILILGVILLMGVIGSAISPEVVTLSPNSVLVLETSQQYNEQKVSNPVNAILRQEPKSVPGLNDMIRLIKHAETDDDIKGIYLKAEGNANGFATNEEVRNALLRFKQSGKFVFAYGEVMDQKSYYMASLADRVYVHPKGGVEFSGFFTQLTFLKGTLEKLEIQPQIFYDGRFKSATEPLRETEMTLANRIQTNAYLGDLYANFLKNIGASRKIDTASLHRYANEGLIQEAADALKYKLVDGLKYNDQVMDEIKSRLGLKGADDVNFVSVSKYMDAVDLTENKDADNKVAIIYAEGSIVGGDSEKDVTISSGHFIKLIREARQDKDVKAIVFRVNSPGGSALASESIWRELVLAKKSKPVVVSMGDYAASGGYYISCMADSIFAQPNTLTGSIGVFAVLPNLQGFFKNKLGVTFDGVKTAQYADLGNTSRPLTDIEKKFIQNSVDGIYATFKGRVVEGRKLSGAVVDSIAQGRVWSGIQAKQLGLVDRIGGINEAIACAAKLAKVSSYRLREYPESDASLSRMMKSFGTSAHVEAAVKSELGEQYDIYRQIKEMKEMSGEIQAKLPYAVDIR</sequence>
<dbReference type="SUPFAM" id="SSF52096">
    <property type="entry name" value="ClpP/crotonase"/>
    <property type="match status" value="2"/>
</dbReference>
<evidence type="ECO:0000256" key="5">
    <source>
        <dbReference type="ARBA" id="ARBA00022825"/>
    </source>
</evidence>
<reference evidence="10 11" key="1">
    <citation type="submission" date="2019-08" db="EMBL/GenBank/DDBJ databases">
        <title>Whole genome sequencing of chitin degrading bacteria Chitinophaga pinensis YS16.</title>
        <authorList>
            <person name="Singh R.P."/>
            <person name="Manchanda G."/>
            <person name="Maurya I.K."/>
            <person name="Joshi N.K."/>
            <person name="Srivastava A.K."/>
        </authorList>
    </citation>
    <scope>NUCLEOTIDE SEQUENCE [LARGE SCALE GENOMIC DNA]</scope>
    <source>
        <strain evidence="10 11">YS-16</strain>
    </source>
</reference>
<organism evidence="10 11">
    <name type="scientific">Chitinophaga pinensis</name>
    <dbReference type="NCBI Taxonomy" id="79329"/>
    <lineage>
        <taxon>Bacteria</taxon>
        <taxon>Pseudomonadati</taxon>
        <taxon>Bacteroidota</taxon>
        <taxon>Chitinophagia</taxon>
        <taxon>Chitinophagales</taxon>
        <taxon>Chitinophagaceae</taxon>
        <taxon>Chitinophaga</taxon>
    </lineage>
</organism>
<evidence type="ECO:0000256" key="8">
    <source>
        <dbReference type="SAM" id="Phobius"/>
    </source>
</evidence>
<dbReference type="RefSeq" id="WP_146306897.1">
    <property type="nucleotide sequence ID" value="NZ_VOHS01000026.1"/>
</dbReference>
<comment type="subcellular location">
    <subcellularLocation>
        <location evidence="1">Membrane</location>
    </subcellularLocation>
</comment>
<dbReference type="Proteomes" id="UP000318815">
    <property type="component" value="Unassembled WGS sequence"/>
</dbReference>
<dbReference type="GO" id="GO:0006465">
    <property type="term" value="P:signal peptide processing"/>
    <property type="evidence" value="ECO:0007669"/>
    <property type="project" value="InterPro"/>
</dbReference>
<dbReference type="GO" id="GO:0016020">
    <property type="term" value="C:membrane"/>
    <property type="evidence" value="ECO:0007669"/>
    <property type="project" value="UniProtKB-SubCell"/>
</dbReference>
<keyword evidence="11" id="KW-1185">Reference proteome</keyword>
<protein>
    <submittedName>
        <fullName evidence="10">Signal peptide peptidase SppA</fullName>
    </submittedName>
</protein>
<evidence type="ECO:0000256" key="2">
    <source>
        <dbReference type="ARBA" id="ARBA00008683"/>
    </source>
</evidence>
<dbReference type="CDD" id="cd07023">
    <property type="entry name" value="S49_Sppa_N_C"/>
    <property type="match status" value="1"/>
</dbReference>
<keyword evidence="8" id="KW-0812">Transmembrane</keyword>
<keyword evidence="4" id="KW-0378">Hydrolase</keyword>
<evidence type="ECO:0000256" key="1">
    <source>
        <dbReference type="ARBA" id="ARBA00004370"/>
    </source>
</evidence>
<dbReference type="EMBL" id="VOHS01000026">
    <property type="protein sequence ID" value="TWV98021.1"/>
    <property type="molecule type" value="Genomic_DNA"/>
</dbReference>
<dbReference type="PANTHER" id="PTHR33209:SF1">
    <property type="entry name" value="PEPTIDASE S49 DOMAIN-CONTAINING PROTEIN"/>
    <property type="match status" value="1"/>
</dbReference>
<dbReference type="GO" id="GO:0008236">
    <property type="term" value="F:serine-type peptidase activity"/>
    <property type="evidence" value="ECO:0007669"/>
    <property type="project" value="UniProtKB-KW"/>
</dbReference>
<accession>A0A5C6LS54</accession>
<evidence type="ECO:0000313" key="11">
    <source>
        <dbReference type="Proteomes" id="UP000318815"/>
    </source>
</evidence>
<evidence type="ECO:0000256" key="3">
    <source>
        <dbReference type="ARBA" id="ARBA00022670"/>
    </source>
</evidence>
<keyword evidence="6 8" id="KW-0472">Membrane</keyword>
<name>A0A5C6LS54_9BACT</name>
<dbReference type="PIRSF" id="PIRSF001217">
    <property type="entry name" value="Protease_4_SppA"/>
    <property type="match status" value="1"/>
</dbReference>
<dbReference type="InterPro" id="IPR047272">
    <property type="entry name" value="S49_SppA_C"/>
</dbReference>
<dbReference type="Gene3D" id="3.90.226.10">
    <property type="entry name" value="2-enoyl-CoA Hydratase, Chain A, domain 1"/>
    <property type="match status" value="2"/>
</dbReference>
<comment type="similarity">
    <text evidence="2">Belongs to the peptidase S49 family.</text>
</comment>
<evidence type="ECO:0000313" key="10">
    <source>
        <dbReference type="EMBL" id="TWV98021.1"/>
    </source>
</evidence>
<keyword evidence="3" id="KW-0645">Protease</keyword>
<evidence type="ECO:0000259" key="9">
    <source>
        <dbReference type="Pfam" id="PF01343"/>
    </source>
</evidence>
<dbReference type="InterPro" id="IPR029045">
    <property type="entry name" value="ClpP/crotonase-like_dom_sf"/>
</dbReference>
<dbReference type="Gene3D" id="6.20.330.10">
    <property type="match status" value="1"/>
</dbReference>
<evidence type="ECO:0000256" key="6">
    <source>
        <dbReference type="ARBA" id="ARBA00023136"/>
    </source>
</evidence>